<dbReference type="Pfam" id="PF18864">
    <property type="entry name" value="AbiTii"/>
    <property type="match status" value="1"/>
</dbReference>
<evidence type="ECO:0000313" key="3">
    <source>
        <dbReference type="Proteomes" id="UP001058003"/>
    </source>
</evidence>
<proteinExistence type="predicted"/>
<evidence type="ECO:0000313" key="2">
    <source>
        <dbReference type="EMBL" id="UWZ55389.1"/>
    </source>
</evidence>
<reference evidence="2" key="1">
    <citation type="submission" date="2021-04" db="EMBL/GenBank/DDBJ databases">
        <title>Dactylosporangium aurantiacum NRRL B-8018 full assembly.</title>
        <authorList>
            <person name="Hartkoorn R.C."/>
            <person name="Beaudoing E."/>
            <person name="Hot D."/>
        </authorList>
    </citation>
    <scope>NUCLEOTIDE SEQUENCE</scope>
    <source>
        <strain evidence="2">NRRL B-8018</strain>
    </source>
</reference>
<gene>
    <name evidence="2" type="ORF">Daura_03840</name>
</gene>
<dbReference type="OrthoDB" id="4157938at2"/>
<organism evidence="2 3">
    <name type="scientific">Dactylosporangium aurantiacum</name>
    <dbReference type="NCBI Taxonomy" id="35754"/>
    <lineage>
        <taxon>Bacteria</taxon>
        <taxon>Bacillati</taxon>
        <taxon>Actinomycetota</taxon>
        <taxon>Actinomycetes</taxon>
        <taxon>Micromonosporales</taxon>
        <taxon>Micromonosporaceae</taxon>
        <taxon>Dactylosporangium</taxon>
    </lineage>
</organism>
<protein>
    <recommendedName>
        <fullName evidence="1">AbiTii domain-containing protein</fullName>
    </recommendedName>
</protein>
<feature type="domain" description="AbiTii" evidence="1">
    <location>
        <begin position="11"/>
        <end position="194"/>
    </location>
</feature>
<name>A0A9Q9MGB6_9ACTN</name>
<dbReference type="AlphaFoldDB" id="A0A9Q9MGB6"/>
<dbReference type="Proteomes" id="UP001058003">
    <property type="component" value="Chromosome"/>
</dbReference>
<accession>A0A9Q9MGB6</accession>
<dbReference type="KEGG" id="daur:Daura_03840"/>
<dbReference type="EMBL" id="CP073767">
    <property type="protein sequence ID" value="UWZ55389.1"/>
    <property type="molecule type" value="Genomic_DNA"/>
</dbReference>
<dbReference type="InterPro" id="IPR041304">
    <property type="entry name" value="AbiTii"/>
</dbReference>
<evidence type="ECO:0000259" key="1">
    <source>
        <dbReference type="Pfam" id="PF18864"/>
    </source>
</evidence>
<dbReference type="RefSeq" id="WP_033362194.1">
    <property type="nucleotide sequence ID" value="NZ_CP073767.1"/>
</dbReference>
<sequence>MLDMAHKREGILAQIEAGVVDDSVPLASLLQKCIVLGGQAGSEKMRDWARQELNGYGGDPVPDYRRITTTLVAKITNSAGYNPITQRISPSIFPSKIIDFMRTQDADLEVAILGSGVGELEALANSATSEHHFMPGWADIVIDTLNKYNVAYNSRVQYVYWPVTDAALRGVMVRIRTAFAEMVAELIALTPVSQEVPDRAAVDQAVHLVITGERNTIMVAPQQAIGEYPRQRLGAAMHNNHIGSISGGSGIQIGNTQATQHVNVGLDQAALRELVAMLLPQLSQFGDAEPEARAALEEVAEEAESTHPNQSRVFAVLTRVSEMVVPVGARMAVEFLRYRLQQWGVLPPLPASPPPAS</sequence>
<keyword evidence="3" id="KW-1185">Reference proteome</keyword>